<accession>A0A814U9N3</accession>
<keyword evidence="1" id="KW-1133">Transmembrane helix</keyword>
<dbReference type="Proteomes" id="UP000682733">
    <property type="component" value="Unassembled WGS sequence"/>
</dbReference>
<dbReference type="InterPro" id="IPR013320">
    <property type="entry name" value="ConA-like_dom_sf"/>
</dbReference>
<evidence type="ECO:0000313" key="3">
    <source>
        <dbReference type="EMBL" id="CAF1172292.1"/>
    </source>
</evidence>
<sequence length="411" mass="45436">MLVLHWIDKTTPGETDLIRAEVTSAIVRKQWQNSYNVDKPNRSDHPPALSKEIESSRFSCPTWLTKKVWIVGGTILAISIIAAIVIPLAIKFGRITTTTTAPVYLAYWAFDNSADDLYVGSTALVVNSWYHVAFVYNYETSQQIIYLDGVQYASQSTSTTYLGTNGTMYFGYTPLLPLSFFSGHIDNAQLTTRAKSAAEILVDATQVFYYSFDQPSPYSDNGPNRLNVTIQDVISSFGIVGQGVRFTTTSSSYVQINSWPFSGWPTNKPFTFAMWIYATSVSGGGLIFNPPNGISLLGLTYNGQIVAQLQSPANVWQAVIGSFIPVNTWRHVACTFSVTNGLTLYVNGVSQGSISGILTYYWTSSLYYIYLGYCNGQAYIVTGGSFQGTVDEFYAYRRELSVSEIFTLATI</sequence>
<name>A0A814U9N3_9BILA</name>
<feature type="transmembrane region" description="Helical" evidence="1">
    <location>
        <begin position="68"/>
        <end position="90"/>
    </location>
</feature>
<dbReference type="Proteomes" id="UP000677228">
    <property type="component" value="Unassembled WGS sequence"/>
</dbReference>
<dbReference type="EMBL" id="CAJNOQ010007560">
    <property type="protein sequence ID" value="CAF1172292.1"/>
    <property type="molecule type" value="Genomic_DNA"/>
</dbReference>
<dbReference type="OrthoDB" id="347083at2759"/>
<evidence type="ECO:0000256" key="1">
    <source>
        <dbReference type="SAM" id="Phobius"/>
    </source>
</evidence>
<dbReference type="SUPFAM" id="SSF49899">
    <property type="entry name" value="Concanavalin A-like lectins/glucanases"/>
    <property type="match status" value="2"/>
</dbReference>
<dbReference type="EMBL" id="CAJOBC010007561">
    <property type="protein sequence ID" value="CAF3936208.1"/>
    <property type="molecule type" value="Genomic_DNA"/>
</dbReference>
<protein>
    <recommendedName>
        <fullName evidence="7">LamG domain-containing protein</fullName>
    </recommendedName>
</protein>
<evidence type="ECO:0000313" key="2">
    <source>
        <dbReference type="EMBL" id="CAF0851279.1"/>
    </source>
</evidence>
<dbReference type="EMBL" id="CAJNOK010002242">
    <property type="protein sequence ID" value="CAF0851279.1"/>
    <property type="molecule type" value="Genomic_DNA"/>
</dbReference>
<keyword evidence="6" id="KW-1185">Reference proteome</keyword>
<evidence type="ECO:0008006" key="7">
    <source>
        <dbReference type="Google" id="ProtNLM"/>
    </source>
</evidence>
<organism evidence="3 6">
    <name type="scientific">Didymodactylos carnosus</name>
    <dbReference type="NCBI Taxonomy" id="1234261"/>
    <lineage>
        <taxon>Eukaryota</taxon>
        <taxon>Metazoa</taxon>
        <taxon>Spiralia</taxon>
        <taxon>Gnathifera</taxon>
        <taxon>Rotifera</taxon>
        <taxon>Eurotatoria</taxon>
        <taxon>Bdelloidea</taxon>
        <taxon>Philodinida</taxon>
        <taxon>Philodinidae</taxon>
        <taxon>Didymodactylos</taxon>
    </lineage>
</organism>
<evidence type="ECO:0000313" key="5">
    <source>
        <dbReference type="EMBL" id="CAF3936208.1"/>
    </source>
</evidence>
<evidence type="ECO:0000313" key="4">
    <source>
        <dbReference type="EMBL" id="CAF3636448.1"/>
    </source>
</evidence>
<dbReference type="Proteomes" id="UP000663829">
    <property type="component" value="Unassembled WGS sequence"/>
</dbReference>
<keyword evidence="1" id="KW-0472">Membrane</keyword>
<proteinExistence type="predicted"/>
<gene>
    <name evidence="3" type="ORF">GPM918_LOCUS22252</name>
    <name evidence="2" type="ORF">OVA965_LOCUS7156</name>
    <name evidence="5" type="ORF">SRO942_LOCUS22250</name>
    <name evidence="4" type="ORF">TMI583_LOCUS7152</name>
</gene>
<keyword evidence="1" id="KW-0812">Transmembrane</keyword>
<dbReference type="Proteomes" id="UP000681722">
    <property type="component" value="Unassembled WGS sequence"/>
</dbReference>
<dbReference type="EMBL" id="CAJOBA010002242">
    <property type="protein sequence ID" value="CAF3636448.1"/>
    <property type="molecule type" value="Genomic_DNA"/>
</dbReference>
<comment type="caution">
    <text evidence="3">The sequence shown here is derived from an EMBL/GenBank/DDBJ whole genome shotgun (WGS) entry which is preliminary data.</text>
</comment>
<evidence type="ECO:0000313" key="6">
    <source>
        <dbReference type="Proteomes" id="UP000663829"/>
    </source>
</evidence>
<reference evidence="3" key="1">
    <citation type="submission" date="2021-02" db="EMBL/GenBank/DDBJ databases">
        <authorList>
            <person name="Nowell W R."/>
        </authorList>
    </citation>
    <scope>NUCLEOTIDE SEQUENCE</scope>
</reference>
<dbReference type="Gene3D" id="2.60.120.200">
    <property type="match status" value="2"/>
</dbReference>
<dbReference type="Pfam" id="PF13385">
    <property type="entry name" value="Laminin_G_3"/>
    <property type="match status" value="2"/>
</dbReference>
<dbReference type="AlphaFoldDB" id="A0A814U9N3"/>